<accession>A0A9P4KJE1</accession>
<evidence type="ECO:0000313" key="1">
    <source>
        <dbReference type="EMBL" id="KAF2268435.1"/>
    </source>
</evidence>
<comment type="caution">
    <text evidence="1">The sequence shown here is derived from an EMBL/GenBank/DDBJ whole genome shotgun (WGS) entry which is preliminary data.</text>
</comment>
<proteinExistence type="predicted"/>
<organism evidence="1 2">
    <name type="scientific">Lojkania enalia</name>
    <dbReference type="NCBI Taxonomy" id="147567"/>
    <lineage>
        <taxon>Eukaryota</taxon>
        <taxon>Fungi</taxon>
        <taxon>Dikarya</taxon>
        <taxon>Ascomycota</taxon>
        <taxon>Pezizomycotina</taxon>
        <taxon>Dothideomycetes</taxon>
        <taxon>Pleosporomycetidae</taxon>
        <taxon>Pleosporales</taxon>
        <taxon>Pleosporales incertae sedis</taxon>
        <taxon>Lojkania</taxon>
    </lineage>
</organism>
<dbReference type="EMBL" id="ML986586">
    <property type="protein sequence ID" value="KAF2268435.1"/>
    <property type="molecule type" value="Genomic_DNA"/>
</dbReference>
<evidence type="ECO:0000313" key="2">
    <source>
        <dbReference type="Proteomes" id="UP000800093"/>
    </source>
</evidence>
<protein>
    <submittedName>
        <fullName evidence="1">Uncharacterized protein</fullName>
    </submittedName>
</protein>
<dbReference type="Proteomes" id="UP000800093">
    <property type="component" value="Unassembled WGS sequence"/>
</dbReference>
<name>A0A9P4KJE1_9PLEO</name>
<sequence length="161" mass="17513">MPFLPSEAIFTKYKRVLAQRLCRRKQNRRMFGASGLTFHVSHTETTASKGGRVTDASEPLRASDVIGEAEQWTADGIVETVLPCSRLPLAAGLREAGQCESFSVRNVCMDDIILRNPEGLTLASSSCLPSDVVRFQRQPQCLGQFPLNKAADVASVAYGAP</sequence>
<reference evidence="2" key="1">
    <citation type="journal article" date="2020" name="Stud. Mycol.">
        <title>101 Dothideomycetes genomes: A test case for predicting lifestyles and emergence of pathogens.</title>
        <authorList>
            <person name="Haridas S."/>
            <person name="Albert R."/>
            <person name="Binder M."/>
            <person name="Bloem J."/>
            <person name="LaButti K."/>
            <person name="Salamov A."/>
            <person name="Andreopoulos B."/>
            <person name="Baker S."/>
            <person name="Barry K."/>
            <person name="Bills G."/>
            <person name="Bluhm B."/>
            <person name="Cannon C."/>
            <person name="Castanera R."/>
            <person name="Culley D."/>
            <person name="Daum C."/>
            <person name="Ezra D."/>
            <person name="Gonzalez J."/>
            <person name="Henrissat B."/>
            <person name="Kuo A."/>
            <person name="Liang C."/>
            <person name="Lipzen A."/>
            <person name="Lutzoni F."/>
            <person name="Magnuson J."/>
            <person name="Mondo S."/>
            <person name="Nolan M."/>
            <person name="Ohm R."/>
            <person name="Pangilinan J."/>
            <person name="Park H.-J."/>
            <person name="Ramirez L."/>
            <person name="Alfaro M."/>
            <person name="Sun H."/>
            <person name="Tritt A."/>
            <person name="Yoshinaga Y."/>
            <person name="Zwiers L.-H."/>
            <person name="Turgeon B."/>
            <person name="Goodwin S."/>
            <person name="Spatafora J."/>
            <person name="Crous P."/>
            <person name="Grigoriev I."/>
        </authorList>
    </citation>
    <scope>NUCLEOTIDE SEQUENCE [LARGE SCALE GENOMIC DNA]</scope>
    <source>
        <strain evidence="2">CBS 304.66</strain>
    </source>
</reference>
<keyword evidence="2" id="KW-1185">Reference proteome</keyword>
<dbReference type="AlphaFoldDB" id="A0A9P4KJE1"/>
<gene>
    <name evidence="1" type="ORF">CC78DRAFT_575909</name>
</gene>